<dbReference type="RefSeq" id="WP_103240896.1">
    <property type="nucleotide sequence ID" value="NZ_CANRXC010000009.1"/>
</dbReference>
<dbReference type="OrthoDB" id="9763774at2"/>
<dbReference type="Pfam" id="PF07228">
    <property type="entry name" value="SpoIIE"/>
    <property type="match status" value="1"/>
</dbReference>
<evidence type="ECO:0000259" key="2">
    <source>
        <dbReference type="SMART" id="SM00331"/>
    </source>
</evidence>
<dbReference type="Proteomes" id="UP000236311">
    <property type="component" value="Unassembled WGS sequence"/>
</dbReference>
<evidence type="ECO:0000256" key="1">
    <source>
        <dbReference type="ARBA" id="ARBA00022801"/>
    </source>
</evidence>
<dbReference type="InterPro" id="IPR001932">
    <property type="entry name" value="PPM-type_phosphatase-like_dom"/>
</dbReference>
<dbReference type="GO" id="GO:0004722">
    <property type="term" value="F:protein serine/threonine phosphatase activity"/>
    <property type="evidence" value="ECO:0007669"/>
    <property type="project" value="UniProtKB-EC"/>
</dbReference>
<evidence type="ECO:0000313" key="4">
    <source>
        <dbReference type="Proteomes" id="UP000236311"/>
    </source>
</evidence>
<dbReference type="SUPFAM" id="SSF81606">
    <property type="entry name" value="PP2C-like"/>
    <property type="match status" value="1"/>
</dbReference>
<reference evidence="3 4" key="1">
    <citation type="submission" date="2018-01" db="EMBL/GenBank/DDBJ databases">
        <authorList>
            <person name="Gaut B.S."/>
            <person name="Morton B.R."/>
            <person name="Clegg M.T."/>
            <person name="Duvall M.R."/>
        </authorList>
    </citation>
    <scope>NUCLEOTIDE SEQUENCE [LARGE SCALE GENOMIC DNA]</scope>
    <source>
        <strain evidence="3">GP69</strain>
    </source>
</reference>
<dbReference type="PANTHER" id="PTHR43156">
    <property type="entry name" value="STAGE II SPORULATION PROTEIN E-RELATED"/>
    <property type="match status" value="1"/>
</dbReference>
<dbReference type="InterPro" id="IPR052016">
    <property type="entry name" value="Bact_Sigma-Reg"/>
</dbReference>
<sequence>MIWHKGEVRELQTAQISDLCRRKLLNYADSFQELARSYDREFEPEQGSRETLLMERRLWENGQIISGHLTEMAKIMTEAACEVLEFSPMEGRKKRMLVQALAEEGIHVEGPCYLPREDGRKALVLTMSTQRNAKVSAEDAADMISVLMDRRFAPSASSPYMVETVPQSFILEEEAGFLVLTGFSRAVKETETVSGDNYTVLEAEKGRVTVMLSDGTGSGEKADRESGKVLDLMEKMLEAGYGTDTAINMVNTALFAAGEDDNHPTLDICDIDLYTGNCELRKVGGAVTFLKRPEEVERLITGNLPLGVFQQVEIQPVCKMLQDGDYLIMVSDGVVDAFGGENDAELMLDAVAGVQDSNPGEIADRLLRIAIRAGGGRIRDDMTVGVIGIWET</sequence>
<organism evidence="3 4">
    <name type="scientific">Acetatifactor muris</name>
    <dbReference type="NCBI Taxonomy" id="879566"/>
    <lineage>
        <taxon>Bacteria</taxon>
        <taxon>Bacillati</taxon>
        <taxon>Bacillota</taxon>
        <taxon>Clostridia</taxon>
        <taxon>Lachnospirales</taxon>
        <taxon>Lachnospiraceae</taxon>
        <taxon>Acetatifactor</taxon>
    </lineage>
</organism>
<feature type="domain" description="PPM-type phosphatase" evidence="2">
    <location>
        <begin position="178"/>
        <end position="389"/>
    </location>
</feature>
<proteinExistence type="predicted"/>
<dbReference type="EMBL" id="OFSM01000020">
    <property type="protein sequence ID" value="SOY30878.1"/>
    <property type="molecule type" value="Genomic_DNA"/>
</dbReference>
<gene>
    <name evidence="3" type="primary">spoIIE</name>
    <name evidence="3" type="ORF">AMURIS_03612</name>
</gene>
<evidence type="ECO:0000313" key="3">
    <source>
        <dbReference type="EMBL" id="SOY30878.1"/>
    </source>
</evidence>
<keyword evidence="4" id="KW-1185">Reference proteome</keyword>
<accession>A0A2K4ZK66</accession>
<dbReference type="EC" id="3.1.3.16" evidence="3"/>
<dbReference type="InterPro" id="IPR036457">
    <property type="entry name" value="PPM-type-like_dom_sf"/>
</dbReference>
<name>A0A2K4ZK66_9FIRM</name>
<dbReference type="PANTHER" id="PTHR43156:SF2">
    <property type="entry name" value="STAGE II SPORULATION PROTEIN E"/>
    <property type="match status" value="1"/>
</dbReference>
<dbReference type="AlphaFoldDB" id="A0A2K4ZK66"/>
<dbReference type="SMART" id="SM00331">
    <property type="entry name" value="PP2C_SIG"/>
    <property type="match status" value="1"/>
</dbReference>
<keyword evidence="1 3" id="KW-0378">Hydrolase</keyword>
<protein>
    <submittedName>
        <fullName evidence="3">Stage II sporulation protein E</fullName>
        <ecNumber evidence="3">3.1.3.16</ecNumber>
    </submittedName>
</protein>
<dbReference type="Gene3D" id="3.60.40.10">
    <property type="entry name" value="PPM-type phosphatase domain"/>
    <property type="match status" value="1"/>
</dbReference>